<feature type="region of interest" description="C-terminal hotdog fold" evidence="9">
    <location>
        <begin position="1247"/>
        <end position="1406"/>
    </location>
</feature>
<dbReference type="RefSeq" id="WP_270074934.1">
    <property type="nucleotide sequence ID" value="NZ_JAJAQC010000070.1"/>
</dbReference>
<dbReference type="InterPro" id="IPR011032">
    <property type="entry name" value="GroES-like_sf"/>
</dbReference>
<feature type="active site" description="Proton acceptor; for dehydratase activity" evidence="9">
    <location>
        <position position="1133"/>
    </location>
</feature>
<dbReference type="PROSITE" id="PS52019">
    <property type="entry name" value="PKS_MFAS_DH"/>
    <property type="match status" value="1"/>
</dbReference>
<dbReference type="Pfam" id="PF08990">
    <property type="entry name" value="Docking"/>
    <property type="match status" value="1"/>
</dbReference>
<feature type="region of interest" description="Disordered" evidence="10">
    <location>
        <begin position="1226"/>
        <end position="1248"/>
    </location>
</feature>
<dbReference type="InterPro" id="IPR016039">
    <property type="entry name" value="Thiolase-like"/>
</dbReference>
<dbReference type="Pfam" id="PF22621">
    <property type="entry name" value="CurL-like_PKS_C"/>
    <property type="match status" value="1"/>
</dbReference>
<dbReference type="FunFam" id="3.40.366.10:FF:000002">
    <property type="entry name" value="Probable polyketide synthase 2"/>
    <property type="match status" value="1"/>
</dbReference>
<keyword evidence="14" id="KW-1185">Reference proteome</keyword>
<comment type="caution">
    <text evidence="13">The sequence shown here is derived from an EMBL/GenBank/DDBJ whole genome shotgun (WGS) entry which is preliminary data.</text>
</comment>
<keyword evidence="6" id="KW-0045">Antibiotic biosynthesis</keyword>
<keyword evidence="7" id="KW-0511">Multifunctional enzyme</keyword>
<gene>
    <name evidence="13" type="ORF">LG943_25695</name>
</gene>
<comment type="pathway">
    <text evidence="2">Antibiotic biosynthesis.</text>
</comment>
<feature type="region of interest" description="Disordered" evidence="10">
    <location>
        <begin position="698"/>
        <end position="723"/>
    </location>
</feature>
<dbReference type="Gene3D" id="3.10.129.110">
    <property type="entry name" value="Polyketide synthase dehydratase"/>
    <property type="match status" value="1"/>
</dbReference>
<dbReference type="InterPro" id="IPR049551">
    <property type="entry name" value="PKS_DH_C"/>
</dbReference>
<dbReference type="CDD" id="cd08956">
    <property type="entry name" value="KR_3_FAS_SDR_x"/>
    <property type="match status" value="1"/>
</dbReference>
<dbReference type="SUPFAM" id="SSF50129">
    <property type="entry name" value="GroES-like"/>
    <property type="match status" value="1"/>
</dbReference>
<sequence length="2288" mass="233690">MTEPSTTERKLFDYLKRVTADLRESRRRLRAAEAAAREPIAIVGIGCRFPGGITAPEPLWEFVAAGGDATSEFPADRGWDVEGLYDPEGVRPGTSSTRRGAFLEEAAGFDAGFFGVSPREALAMDPQQRVVLETVWEALERAGIEPGSLRGSRTATYVGATGGGYMPDAVRAPRETEGYVVTGTAASVLSGRVAYVLGLGGAAVTLDTACSSSLVAVHEAVMALRRGECDLALAGGVTVMGSPGVFVEFSRQGGLSPDGRCRSYGAGANGTGFGEGAGIVVLERLSDALERGRCVWGVVRGSAVNSDGASNGLAAPSGSAQEAVLRAALADAGLDASVVGVVEGHGTGTVLGDPVEAGALGAVYGRAGGVVVGSVKANIAHAQAAAGVAGLVNLVGIVGRGVIPPLAGSPEGGSQLIDWNALGLELATDGPRRWRAGEGLRIGAVSSFGISGTNAHLILEQPPAGHGYDFGSADETQAPARLLPTSSRWPAGAAAPDSTGAGRDAGAPEPGPRHRPHDAAVPHAEAVERRHADTRAAARPGAVVGTAGHVPDNPVTLTRQGRRASSAAERAAVHARGNGAQPSLPAPDPAALGGAPLPRRGPAASRAEDAGADAPAAESSGEPVPHRALGRPPAFGAGAPVAPWPLSGRSEAALAEQARRLLAHLAARPDLSPHDVGFSLATTRTHFEHRAAVLPDAHGDHRPGLSALADGAPHPAVLRGTAPPSRESAATVFVFPGQGAQWAGMATGLLDSSPVFADAVAACERALAPHLDWPLGDVLRGAPGAPALDRVEVLQPVLFAVMVALAELWRSCGVRPDAVIGHSQGEIAAAHVAGALTLEDAARIVAARSRLCAPLTPTTGLLVVALPHADAAARLRPWGRRLTVAAVNSPEAVVVAGDRPALAELAAACAAEGVDTREVGSAFASHSPHVEPVRRPLLDAFAGISPRPAEVPFLSTVEGAAVDGTCLGPEYWYANLRRPVLFEAAVRAAADLGRAVFVEISPHPVLRTALARTLEAAGREDAAARVVGTLRRGEGGPAAFTAALADAHVHGAAPSWRAVYSGRPAGTVHLPTYAFQHSRFWAERPADADAAAAAGLDTEPHPLLGAAVTDAATGALLLTGEVAPHRLPWLADHAVEGAALLPGTALADLALHAGDRADCPHVRELALLAPVRLPERGRLQIQVGVAAPDEDGHRPVRIHSRPRAADVGAGEGEWTLHAEGVLAPEAPQEGREGEGPAPAATRPPEGAVPLPLADCYDRLARRGYRYGPAFRGLRAAWRHGADLYAEVALPADRRPEAPGFALHPALLDAALHPLLLAEDTGADGGAGRAPDTAREPAVRVPGEDAGPAGFPATSSAEPASAGTGATPVPAEEDASGAAPGPARPAVRMPFAWEGVRLHAADAVALRVRLSPAGDGAVRVEATDPDGAPVVTVESLTSRPLAESPGGGAAGLSGALLRVDWVPVAVPEPLPARECACVGPDTALDGLDPEIERFPDLAALRAAVDGGRPVPRTVLLAPAAPAVDAEAVRAVLHRTTAVVRDWLADERFADSTLAVLTRAAAPTPGDLEPAPSGALTWPTAMREGAVPTGSEHSETAGGRLDLAGAAVWGLVRAAQSEHPGRFALVDLPADTSDAPPGPVPLPADTSDAPPGPVPLPAALASGEPGVAVRGGRLLAPRMVDAAAGDRLLPPHGAAPWRVEPRGDGTTRLRAVANPAASRPLRHGEVRVSVRAAGLNFRDVMTTLGVFPRRHDFGAECAGVVTETGPGVTDLLPGDRVAGIMHGSFGTHGVADRRLLARVPAAWTDVRAAAAPVAYLTAYHALVDLAAVRPGEKVLVHAAAGGVGLAAVHLARHLGAEVYGTASHAKWPLLRAAGIAEDRIADSRTLDYADRFAAAGGAGLDVVLNAFTGAHVDASLGLLAPGGRFIEIGATDVRRPEDVAAAHPGTAYRAFRIDALAPERLQAALAEVVALLDSGALPHLPAAAWPLHRAHDAFRRLQQGRSTGKLVLRPPAPLHPRGTVLITGGTGRLGALTAHHLVRRHGVRRLVLAGRRGDRAPGAGRLAAELADLGAEVQVRACDAADADALAALLAEIPADRPLTAVVHAAGALADSVVADLTPERLDRVLDAKARAAWNLHTLTRDRGLAAFVLYSSAAAVLGPPGQAGYAAANAYLDALAEHRHALGLPATSIAWGLWAARSELTAGLTAADLARMRRLGVAGPLSTERALEALDTALASGAPHLLALPVDTAGLRAAARRAGTVPPLFRALVRPPRRGAAQGAEPAGPAEAA</sequence>
<dbReference type="GO" id="GO:0016491">
    <property type="term" value="F:oxidoreductase activity"/>
    <property type="evidence" value="ECO:0007669"/>
    <property type="project" value="InterPro"/>
</dbReference>
<evidence type="ECO:0000256" key="7">
    <source>
        <dbReference type="ARBA" id="ARBA00023268"/>
    </source>
</evidence>
<dbReference type="SMART" id="SM00826">
    <property type="entry name" value="PKS_DH"/>
    <property type="match status" value="1"/>
</dbReference>
<dbReference type="Pfam" id="PF08240">
    <property type="entry name" value="ADH_N"/>
    <property type="match status" value="1"/>
</dbReference>
<dbReference type="InterPro" id="IPR036291">
    <property type="entry name" value="NAD(P)-bd_dom_sf"/>
</dbReference>
<evidence type="ECO:0000256" key="8">
    <source>
        <dbReference type="ARBA" id="ARBA00023315"/>
    </source>
</evidence>
<dbReference type="Pfam" id="PF02801">
    <property type="entry name" value="Ketoacyl-synt_C"/>
    <property type="match status" value="1"/>
</dbReference>
<dbReference type="PROSITE" id="PS52004">
    <property type="entry name" value="KS3_2"/>
    <property type="match status" value="1"/>
</dbReference>
<dbReference type="Gene3D" id="3.30.70.3290">
    <property type="match status" value="2"/>
</dbReference>
<protein>
    <submittedName>
        <fullName evidence="13">SDR family NAD(P)-dependent oxidoreductase</fullName>
    </submittedName>
</protein>
<name>A0A9X3NT35_9ACTN</name>
<evidence type="ECO:0000313" key="14">
    <source>
        <dbReference type="Proteomes" id="UP001140076"/>
    </source>
</evidence>
<dbReference type="SUPFAM" id="SSF52151">
    <property type="entry name" value="FabD/lysophospholipase-like"/>
    <property type="match status" value="1"/>
</dbReference>
<feature type="region of interest" description="Disordered" evidence="10">
    <location>
        <begin position="486"/>
        <end position="636"/>
    </location>
</feature>
<dbReference type="CDD" id="cd05195">
    <property type="entry name" value="enoyl_red"/>
    <property type="match status" value="1"/>
</dbReference>
<dbReference type="Gene3D" id="3.40.50.11460">
    <property type="match status" value="1"/>
</dbReference>
<feature type="active site" description="Proton donor; for dehydratase activity" evidence="9">
    <location>
        <position position="1308"/>
    </location>
</feature>
<reference evidence="13" key="1">
    <citation type="submission" date="2021-10" db="EMBL/GenBank/DDBJ databases">
        <title>Streptomonospora sp. nov., isolated from mangrove soil.</title>
        <authorList>
            <person name="Chen X."/>
            <person name="Ge X."/>
            <person name="Liu W."/>
        </authorList>
    </citation>
    <scope>NUCLEOTIDE SEQUENCE</scope>
    <source>
        <strain evidence="13">S1-112</strain>
    </source>
</reference>
<dbReference type="PANTHER" id="PTHR43775">
    <property type="entry name" value="FATTY ACID SYNTHASE"/>
    <property type="match status" value="1"/>
</dbReference>
<feature type="compositionally biased region" description="Low complexity" evidence="10">
    <location>
        <begin position="612"/>
        <end position="623"/>
    </location>
</feature>
<dbReference type="CDD" id="cd00833">
    <property type="entry name" value="PKS"/>
    <property type="match status" value="1"/>
</dbReference>
<dbReference type="SUPFAM" id="SSF53901">
    <property type="entry name" value="Thiolase-like"/>
    <property type="match status" value="1"/>
</dbReference>
<dbReference type="InterPro" id="IPR014031">
    <property type="entry name" value="Ketoacyl_synth_C"/>
</dbReference>
<dbReference type="Gene3D" id="3.90.180.10">
    <property type="entry name" value="Medium-chain alcohol dehydrogenases, catalytic domain"/>
    <property type="match status" value="1"/>
</dbReference>
<evidence type="ECO:0000259" key="12">
    <source>
        <dbReference type="PROSITE" id="PS52019"/>
    </source>
</evidence>
<feature type="region of interest" description="Disordered" evidence="10">
    <location>
        <begin position="1321"/>
        <end position="1382"/>
    </location>
</feature>
<dbReference type="PANTHER" id="PTHR43775:SF51">
    <property type="entry name" value="INACTIVE PHENOLPHTHIOCEROL SYNTHESIS POLYKETIDE SYNTHASE TYPE I PKS1-RELATED"/>
    <property type="match status" value="1"/>
</dbReference>
<dbReference type="FunFam" id="3.40.47.10:FF:000019">
    <property type="entry name" value="Polyketide synthase type I"/>
    <property type="match status" value="1"/>
</dbReference>
<dbReference type="Pfam" id="PF13602">
    <property type="entry name" value="ADH_zinc_N_2"/>
    <property type="match status" value="1"/>
</dbReference>
<keyword evidence="3" id="KW-0596">Phosphopantetheine</keyword>
<dbReference type="GO" id="GO:0004312">
    <property type="term" value="F:fatty acid synthase activity"/>
    <property type="evidence" value="ECO:0007669"/>
    <property type="project" value="TreeGrafter"/>
</dbReference>
<evidence type="ECO:0000256" key="6">
    <source>
        <dbReference type="ARBA" id="ARBA00023194"/>
    </source>
</evidence>
<feature type="region of interest" description="Disordered" evidence="10">
    <location>
        <begin position="1627"/>
        <end position="1649"/>
    </location>
</feature>
<dbReference type="Gene3D" id="3.40.47.10">
    <property type="match status" value="1"/>
</dbReference>
<dbReference type="Gene3D" id="3.40.366.10">
    <property type="entry name" value="Malonyl-Coenzyme A Acyl Carrier Protein, domain 2"/>
    <property type="match status" value="2"/>
</dbReference>
<dbReference type="InterPro" id="IPR001227">
    <property type="entry name" value="Ac_transferase_dom_sf"/>
</dbReference>
<dbReference type="InterPro" id="IPR020807">
    <property type="entry name" value="PKS_DH"/>
</dbReference>
<organism evidence="13 14">
    <name type="scientific">Streptomonospora mangrovi</name>
    <dbReference type="NCBI Taxonomy" id="2883123"/>
    <lineage>
        <taxon>Bacteria</taxon>
        <taxon>Bacillati</taxon>
        <taxon>Actinomycetota</taxon>
        <taxon>Actinomycetes</taxon>
        <taxon>Streptosporangiales</taxon>
        <taxon>Nocardiopsidaceae</taxon>
        <taxon>Streptomonospora</taxon>
    </lineage>
</organism>
<dbReference type="GO" id="GO:0006633">
    <property type="term" value="P:fatty acid biosynthetic process"/>
    <property type="evidence" value="ECO:0007669"/>
    <property type="project" value="TreeGrafter"/>
</dbReference>
<dbReference type="InterPro" id="IPR042104">
    <property type="entry name" value="PKS_dehydratase_sf"/>
</dbReference>
<keyword evidence="8" id="KW-0012">Acyltransferase</keyword>
<evidence type="ECO:0000259" key="11">
    <source>
        <dbReference type="PROSITE" id="PS52004"/>
    </source>
</evidence>
<feature type="compositionally biased region" description="Basic and acidic residues" evidence="10">
    <location>
        <begin position="517"/>
        <end position="536"/>
    </location>
</feature>
<feature type="non-terminal residue" evidence="13">
    <location>
        <position position="2288"/>
    </location>
</feature>
<feature type="domain" description="PKS/mFAS DH" evidence="12">
    <location>
        <begin position="1101"/>
        <end position="1406"/>
    </location>
</feature>
<dbReference type="SMART" id="SM00829">
    <property type="entry name" value="PKS_ER"/>
    <property type="match status" value="1"/>
</dbReference>
<dbReference type="InterPro" id="IPR049900">
    <property type="entry name" value="PKS_mFAS_DH"/>
</dbReference>
<dbReference type="InterPro" id="IPR013154">
    <property type="entry name" value="ADH-like_N"/>
</dbReference>
<dbReference type="SUPFAM" id="SSF55048">
    <property type="entry name" value="Probable ACP-binding domain of malonyl-CoA ACP transacylase"/>
    <property type="match status" value="1"/>
</dbReference>
<evidence type="ECO:0000256" key="2">
    <source>
        <dbReference type="ARBA" id="ARBA00004792"/>
    </source>
</evidence>
<dbReference type="Pfam" id="PF00109">
    <property type="entry name" value="ketoacyl-synt"/>
    <property type="match status" value="1"/>
</dbReference>
<dbReference type="InterPro" id="IPR015083">
    <property type="entry name" value="NorB/c/GfsB-D-like_docking"/>
</dbReference>
<dbReference type="InterPro" id="IPR049552">
    <property type="entry name" value="PKS_DH_N"/>
</dbReference>
<dbReference type="SMART" id="SM00827">
    <property type="entry name" value="PKS_AT"/>
    <property type="match status" value="1"/>
</dbReference>
<evidence type="ECO:0000256" key="4">
    <source>
        <dbReference type="ARBA" id="ARBA00022553"/>
    </source>
</evidence>
<evidence type="ECO:0000256" key="1">
    <source>
        <dbReference type="ARBA" id="ARBA00001957"/>
    </source>
</evidence>
<keyword evidence="5" id="KW-0808">Transferase</keyword>
<dbReference type="EMBL" id="JAJAQC010000070">
    <property type="protein sequence ID" value="MDA0567691.1"/>
    <property type="molecule type" value="Genomic_DNA"/>
</dbReference>
<accession>A0A9X3NT35</accession>
<dbReference type="GO" id="GO:0030639">
    <property type="term" value="P:polyketide biosynthetic process"/>
    <property type="evidence" value="ECO:0007669"/>
    <property type="project" value="UniProtKB-ARBA"/>
</dbReference>
<evidence type="ECO:0000256" key="10">
    <source>
        <dbReference type="SAM" id="MobiDB-lite"/>
    </source>
</evidence>
<feature type="compositionally biased region" description="Low complexity" evidence="10">
    <location>
        <begin position="589"/>
        <end position="605"/>
    </location>
</feature>
<dbReference type="InterPro" id="IPR057326">
    <property type="entry name" value="KR_dom"/>
</dbReference>
<dbReference type="InterPro" id="IPR013968">
    <property type="entry name" value="PKS_KR"/>
</dbReference>
<evidence type="ECO:0000313" key="13">
    <source>
        <dbReference type="EMBL" id="MDA0567691.1"/>
    </source>
</evidence>
<evidence type="ECO:0000256" key="3">
    <source>
        <dbReference type="ARBA" id="ARBA00022450"/>
    </source>
</evidence>
<dbReference type="Proteomes" id="UP001140076">
    <property type="component" value="Unassembled WGS sequence"/>
</dbReference>
<proteinExistence type="predicted"/>
<feature type="region of interest" description="N-terminal hotdog fold" evidence="9">
    <location>
        <begin position="1101"/>
        <end position="1229"/>
    </location>
</feature>
<dbReference type="Pfam" id="PF08659">
    <property type="entry name" value="KR"/>
    <property type="match status" value="1"/>
</dbReference>
<dbReference type="InterPro" id="IPR014043">
    <property type="entry name" value="Acyl_transferase_dom"/>
</dbReference>
<keyword evidence="4" id="KW-0597">Phosphoprotein</keyword>
<dbReference type="InterPro" id="IPR020843">
    <property type="entry name" value="ER"/>
</dbReference>
<dbReference type="InterPro" id="IPR016036">
    <property type="entry name" value="Malonyl_transacylase_ACP-bd"/>
</dbReference>
<dbReference type="InterPro" id="IPR016035">
    <property type="entry name" value="Acyl_Trfase/lysoPLipase"/>
</dbReference>
<dbReference type="InterPro" id="IPR014030">
    <property type="entry name" value="Ketoacyl_synth_N"/>
</dbReference>
<dbReference type="SMART" id="SM00822">
    <property type="entry name" value="PKS_KR"/>
    <property type="match status" value="1"/>
</dbReference>
<dbReference type="Pfam" id="PF14765">
    <property type="entry name" value="PS-DH"/>
    <property type="match status" value="1"/>
</dbReference>
<dbReference type="Pfam" id="PF00698">
    <property type="entry name" value="Acyl_transf_1"/>
    <property type="match status" value="1"/>
</dbReference>
<feature type="domain" description="Ketosynthase family 3 (KS3)" evidence="11">
    <location>
        <begin position="37"/>
        <end position="461"/>
    </location>
</feature>
<feature type="compositionally biased region" description="Low complexity" evidence="10">
    <location>
        <begin position="563"/>
        <end position="576"/>
    </location>
</feature>
<evidence type="ECO:0000256" key="5">
    <source>
        <dbReference type="ARBA" id="ARBA00022679"/>
    </source>
</evidence>
<dbReference type="SUPFAM" id="SSF51735">
    <property type="entry name" value="NAD(P)-binding Rossmann-fold domains"/>
    <property type="match status" value="4"/>
</dbReference>
<dbReference type="Gene3D" id="3.40.50.720">
    <property type="entry name" value="NAD(P)-binding Rossmann-like Domain"/>
    <property type="match status" value="1"/>
</dbReference>
<evidence type="ECO:0000256" key="9">
    <source>
        <dbReference type="PROSITE-ProRule" id="PRU01363"/>
    </source>
</evidence>
<comment type="cofactor">
    <cofactor evidence="1">
        <name>pantetheine 4'-phosphate</name>
        <dbReference type="ChEBI" id="CHEBI:47942"/>
    </cofactor>
</comment>
<dbReference type="Pfam" id="PF21089">
    <property type="entry name" value="PKS_DH_N"/>
    <property type="match status" value="1"/>
</dbReference>
<dbReference type="GO" id="GO:0017000">
    <property type="term" value="P:antibiotic biosynthetic process"/>
    <property type="evidence" value="ECO:0007669"/>
    <property type="project" value="UniProtKB-KW"/>
</dbReference>
<dbReference type="SMART" id="SM00825">
    <property type="entry name" value="PKS_KS"/>
    <property type="match status" value="1"/>
</dbReference>
<dbReference type="InterPro" id="IPR020841">
    <property type="entry name" value="PKS_Beta-ketoAc_synthase_dom"/>
</dbReference>
<dbReference type="InterPro" id="IPR050091">
    <property type="entry name" value="PKS_NRPS_Biosynth_Enz"/>
</dbReference>